<dbReference type="EMBL" id="JANSHE010005814">
    <property type="protein sequence ID" value="KAJ2969207.1"/>
    <property type="molecule type" value="Genomic_DNA"/>
</dbReference>
<keyword evidence="2" id="KW-1185">Reference proteome</keyword>
<name>A0ACC1MQC8_9APHY</name>
<comment type="caution">
    <text evidence="1">The sequence shown here is derived from an EMBL/GenBank/DDBJ whole genome shotgun (WGS) entry which is preliminary data.</text>
</comment>
<dbReference type="Proteomes" id="UP001144978">
    <property type="component" value="Unassembled WGS sequence"/>
</dbReference>
<evidence type="ECO:0000313" key="1">
    <source>
        <dbReference type="EMBL" id="KAJ2969207.1"/>
    </source>
</evidence>
<reference evidence="1" key="1">
    <citation type="submission" date="2022-08" db="EMBL/GenBank/DDBJ databases">
        <title>Genome Sequence of Pycnoporus sanguineus.</title>
        <authorList>
            <person name="Buettner E."/>
        </authorList>
    </citation>
    <scope>NUCLEOTIDE SEQUENCE</scope>
    <source>
        <strain evidence="1">CG-C14</strain>
    </source>
</reference>
<gene>
    <name evidence="1" type="ORF">NUW54_g13017</name>
</gene>
<proteinExistence type="predicted"/>
<accession>A0ACC1MQC8</accession>
<sequence>MSTECGVEVVPAIRVLAWTWRVGTLACLAYLLRQCDVEDAGLESLFGDEWRAYRRSVPYRLIPYFV</sequence>
<protein>
    <submittedName>
        <fullName evidence="1">Uncharacterized protein</fullName>
    </submittedName>
</protein>
<organism evidence="1 2">
    <name type="scientific">Trametes sanguinea</name>
    <dbReference type="NCBI Taxonomy" id="158606"/>
    <lineage>
        <taxon>Eukaryota</taxon>
        <taxon>Fungi</taxon>
        <taxon>Dikarya</taxon>
        <taxon>Basidiomycota</taxon>
        <taxon>Agaricomycotina</taxon>
        <taxon>Agaricomycetes</taxon>
        <taxon>Polyporales</taxon>
        <taxon>Polyporaceae</taxon>
        <taxon>Trametes</taxon>
    </lineage>
</organism>
<evidence type="ECO:0000313" key="2">
    <source>
        <dbReference type="Proteomes" id="UP001144978"/>
    </source>
</evidence>